<gene>
    <name evidence="8" type="ORF">K450DRAFT_231233</name>
</gene>
<feature type="region of interest" description="Disordered" evidence="7">
    <location>
        <begin position="1"/>
        <end position="67"/>
    </location>
</feature>
<dbReference type="Pfam" id="PF03540">
    <property type="entry name" value="TAF10"/>
    <property type="match status" value="1"/>
</dbReference>
<keyword evidence="3 6" id="KW-0804">Transcription</keyword>
<sequence length="173" mass="19252">MSDQKSQSDETHQSLAMDVDTQPNGSSNSQSSATAAGSSNAADQISEMETSKEAQVPKPTRRDIEMNRKQRSLAEFLSMMDNYTPAIPDAVTDYYLSRTGFDCDDVRIKRLLALAAQKFITDIATDAFQFCKIRQQGNRSKQGKDRKTVLTMEDLSAALAEYGVNIKKPDYYS</sequence>
<dbReference type="RefSeq" id="XP_051446803.1">
    <property type="nucleotide sequence ID" value="XM_051587385.1"/>
</dbReference>
<reference evidence="8" key="2">
    <citation type="journal article" date="2022" name="Proc. Natl. Acad. Sci. U.S.A.">
        <title>Diploid-dominant life cycles characterize the early evolution of Fungi.</title>
        <authorList>
            <person name="Amses K.R."/>
            <person name="Simmons D.R."/>
            <person name="Longcore J.E."/>
            <person name="Mondo S.J."/>
            <person name="Seto K."/>
            <person name="Jeronimo G.H."/>
            <person name="Bonds A.E."/>
            <person name="Quandt C.A."/>
            <person name="Davis W.J."/>
            <person name="Chang Y."/>
            <person name="Federici B.A."/>
            <person name="Kuo A."/>
            <person name="LaButti K."/>
            <person name="Pangilinan J."/>
            <person name="Andreopoulos W."/>
            <person name="Tritt A."/>
            <person name="Riley R."/>
            <person name="Hundley H."/>
            <person name="Johnson J."/>
            <person name="Lipzen A."/>
            <person name="Barry K."/>
            <person name="Lang B.F."/>
            <person name="Cuomo C.A."/>
            <person name="Buchler N.E."/>
            <person name="Grigoriev I.V."/>
            <person name="Spatafora J.W."/>
            <person name="Stajich J.E."/>
            <person name="James T.Y."/>
        </authorList>
    </citation>
    <scope>NUCLEOTIDE SEQUENCE</scope>
    <source>
        <strain evidence="8">AG</strain>
    </source>
</reference>
<comment type="caution">
    <text evidence="8">The sequence shown here is derived from an EMBL/GenBank/DDBJ whole genome shotgun (WGS) entry which is preliminary data.</text>
</comment>
<dbReference type="GO" id="GO:0016251">
    <property type="term" value="F:RNA polymerase II general transcription initiation factor activity"/>
    <property type="evidence" value="ECO:0007669"/>
    <property type="project" value="TreeGrafter"/>
</dbReference>
<dbReference type="InterPro" id="IPR003923">
    <property type="entry name" value="TAF10"/>
</dbReference>
<evidence type="ECO:0000256" key="1">
    <source>
        <dbReference type="ARBA" id="ARBA00004123"/>
    </source>
</evidence>
<feature type="compositionally biased region" description="Low complexity" evidence="7">
    <location>
        <begin position="24"/>
        <end position="42"/>
    </location>
</feature>
<evidence type="ECO:0000256" key="7">
    <source>
        <dbReference type="SAM" id="MobiDB-lite"/>
    </source>
</evidence>
<feature type="compositionally biased region" description="Basic and acidic residues" evidence="7">
    <location>
        <begin position="1"/>
        <end position="12"/>
    </location>
</feature>
<proteinExistence type="inferred from homology"/>
<keyword evidence="4 6" id="KW-0539">Nucleus</keyword>
<dbReference type="CDD" id="cd07982">
    <property type="entry name" value="HFD_TAF10"/>
    <property type="match status" value="1"/>
</dbReference>
<evidence type="ECO:0000313" key="8">
    <source>
        <dbReference type="EMBL" id="KAI8581799.1"/>
    </source>
</evidence>
<evidence type="ECO:0000256" key="5">
    <source>
        <dbReference type="ARBA" id="ARBA00025730"/>
    </source>
</evidence>
<dbReference type="PANTHER" id="PTHR21242">
    <property type="entry name" value="TRANSCRIPTION INITIATION FACTOR TFIID SUBUNIT 10"/>
    <property type="match status" value="1"/>
</dbReference>
<comment type="subcellular location">
    <subcellularLocation>
        <location evidence="1 6">Nucleus</location>
    </subcellularLocation>
</comment>
<evidence type="ECO:0000256" key="3">
    <source>
        <dbReference type="ARBA" id="ARBA00023163"/>
    </source>
</evidence>
<name>A0AAD5EE30_UMBRA</name>
<evidence type="ECO:0000256" key="6">
    <source>
        <dbReference type="PIRNR" id="PIRNR017246"/>
    </source>
</evidence>
<evidence type="ECO:0000313" key="9">
    <source>
        <dbReference type="Proteomes" id="UP001206595"/>
    </source>
</evidence>
<dbReference type="PANTHER" id="PTHR21242:SF0">
    <property type="entry name" value="TRANSCRIPTION INITIATION FACTOR TFIID SUBUNIT 10"/>
    <property type="match status" value="1"/>
</dbReference>
<dbReference type="GeneID" id="75912730"/>
<keyword evidence="2 6" id="KW-0805">Transcription regulation</keyword>
<dbReference type="GO" id="GO:1990841">
    <property type="term" value="F:promoter-specific chromatin binding"/>
    <property type="evidence" value="ECO:0007669"/>
    <property type="project" value="TreeGrafter"/>
</dbReference>
<reference evidence="8" key="1">
    <citation type="submission" date="2021-06" db="EMBL/GenBank/DDBJ databases">
        <authorList>
            <consortium name="DOE Joint Genome Institute"/>
            <person name="Mondo S.J."/>
            <person name="Amses K.R."/>
            <person name="Simmons D.R."/>
            <person name="Longcore J.E."/>
            <person name="Seto K."/>
            <person name="Alves G.H."/>
            <person name="Bonds A.E."/>
            <person name="Quandt C.A."/>
            <person name="Davis W.J."/>
            <person name="Chang Y."/>
            <person name="Letcher P.M."/>
            <person name="Powell M.J."/>
            <person name="Kuo A."/>
            <person name="Labutti K."/>
            <person name="Pangilinan J."/>
            <person name="Andreopoulos W."/>
            <person name="Tritt A."/>
            <person name="Riley R."/>
            <person name="Hundley H."/>
            <person name="Johnson J."/>
            <person name="Lipzen A."/>
            <person name="Barry K."/>
            <person name="Berbee M.L."/>
            <person name="Buchler N.E."/>
            <person name="Grigoriev I.V."/>
            <person name="Spatafora J.W."/>
            <person name="Stajich J.E."/>
            <person name="James T.Y."/>
        </authorList>
    </citation>
    <scope>NUCLEOTIDE SEQUENCE</scope>
    <source>
        <strain evidence="8">AG</strain>
    </source>
</reference>
<dbReference type="GO" id="GO:0006367">
    <property type="term" value="P:transcription initiation at RNA polymerase II promoter"/>
    <property type="evidence" value="ECO:0007669"/>
    <property type="project" value="TreeGrafter"/>
</dbReference>
<comment type="similarity">
    <text evidence="5 6">Belongs to the TAF10 family.</text>
</comment>
<dbReference type="Proteomes" id="UP001206595">
    <property type="component" value="Unassembled WGS sequence"/>
</dbReference>
<comment type="function">
    <text evidence="6">Functions as a component of both the DNA-binding general transcription initiation factor complex TFIID and the transcription coactivator SAGA complex. Binding of TFIID to a promoter (with or without TATA element) is the initial step in pre-initiation complex (PIC) formation. TFIID plays a key role in the regulation of gene expression by RNA polymerase II through different activities such as transcription activator interaction, core promoter recognition and selectivity, TFIIA and TFIIB interaction, chromatin modification (histone acetylation by TAF1), facilitation of DNA opening and initiation of transcription. SAGA acts as a general cofactor required for essentially all RNA polymerase II transcription. At the promoters, SAGA is required for transcription pre-initiation complex (PIC) recruitment. It influences RNA polymerase II transcriptional activity through different activities such as TBP interaction (via core/TAF module) and promoter selectivity, interaction with transcription activators (via Tra1/SPT module), and chromatin modification through histone acetylation (via HAT module) and deubiquitination (via DUB module). SAGA preferentially acetylates histones H3 (to form H3K9ac, H3K14ac, H3K18ac and H3K23ac) and H2B and deubiquitinates histone H2B. SAGA interacts with DNA via upstream activating sequences (UASs).</text>
</comment>
<dbReference type="GO" id="GO:0000124">
    <property type="term" value="C:SAGA complex"/>
    <property type="evidence" value="ECO:0007669"/>
    <property type="project" value="TreeGrafter"/>
</dbReference>
<dbReference type="AlphaFoldDB" id="A0AAD5EE30"/>
<accession>A0AAD5EE30</accession>
<keyword evidence="9" id="KW-1185">Reference proteome</keyword>
<dbReference type="PIRSF" id="PIRSF017246">
    <property type="entry name" value="TFIID_TAF10"/>
    <property type="match status" value="1"/>
</dbReference>
<dbReference type="PRINTS" id="PR01443">
    <property type="entry name" value="TFIID30KDSUB"/>
</dbReference>
<dbReference type="GO" id="GO:0005669">
    <property type="term" value="C:transcription factor TFIID complex"/>
    <property type="evidence" value="ECO:0007669"/>
    <property type="project" value="TreeGrafter"/>
</dbReference>
<organism evidence="8 9">
    <name type="scientific">Umbelopsis ramanniana AG</name>
    <dbReference type="NCBI Taxonomy" id="1314678"/>
    <lineage>
        <taxon>Eukaryota</taxon>
        <taxon>Fungi</taxon>
        <taxon>Fungi incertae sedis</taxon>
        <taxon>Mucoromycota</taxon>
        <taxon>Mucoromycotina</taxon>
        <taxon>Umbelopsidomycetes</taxon>
        <taxon>Umbelopsidales</taxon>
        <taxon>Umbelopsidaceae</taxon>
        <taxon>Umbelopsis</taxon>
    </lineage>
</organism>
<dbReference type="EMBL" id="MU620904">
    <property type="protein sequence ID" value="KAI8581799.1"/>
    <property type="molecule type" value="Genomic_DNA"/>
</dbReference>
<evidence type="ECO:0000256" key="4">
    <source>
        <dbReference type="ARBA" id="ARBA00023242"/>
    </source>
</evidence>
<protein>
    <recommendedName>
        <fullName evidence="6">Transcription initiation factor TFIID subunit 10</fullName>
    </recommendedName>
</protein>
<evidence type="ECO:0000256" key="2">
    <source>
        <dbReference type="ARBA" id="ARBA00023015"/>
    </source>
</evidence>